<protein>
    <submittedName>
        <fullName evidence="2">PPIase cyclophilin-type domain-containing protein</fullName>
    </submittedName>
</protein>
<dbReference type="WBParaSite" id="RSKR_0000249600.1">
    <property type="protein sequence ID" value="RSKR_0000249600.1"/>
    <property type="gene ID" value="RSKR_0000249600"/>
</dbReference>
<sequence>MSLTLHTTAGDIKIELFCEKCPKACENFLALCASGYYDNNIFHRNIRGFIIQTGDPSGTGKGGKSIWQEPFEDELFPDIKHDKRGILSMANSGRNCNQSQFFITYAPHQTLDLKHTAFGKVIDGFEALEELENISVDSKHRPIMLRLNKFQRATYSTPIKDILLNQGTSISNYYDQYIEEYTEVDEQQVIPLHLQARTPKIIKQKAYIGSIEPYQIMNLLEKERALNIICIDVKDHTPTTDQIANQFAIICSPYNGKHAEALTETIRSHVKDNYSFENGLYPITTKNNSGWYIFNMRKIILHVLTEEMRVRYDLEGLYRNEDEMVEDDPFAVRPL</sequence>
<reference evidence="2" key="1">
    <citation type="submission" date="2016-11" db="UniProtKB">
        <authorList>
            <consortium name="WormBaseParasite"/>
        </authorList>
    </citation>
    <scope>IDENTIFICATION</scope>
    <source>
        <strain evidence="2">KR3021</strain>
    </source>
</reference>
<proteinExistence type="predicted"/>
<evidence type="ECO:0000313" key="1">
    <source>
        <dbReference type="Proteomes" id="UP000095286"/>
    </source>
</evidence>
<organism evidence="1 2">
    <name type="scientific">Rhabditophanes sp. KR3021</name>
    <dbReference type="NCBI Taxonomy" id="114890"/>
    <lineage>
        <taxon>Eukaryota</taxon>
        <taxon>Metazoa</taxon>
        <taxon>Ecdysozoa</taxon>
        <taxon>Nematoda</taxon>
        <taxon>Chromadorea</taxon>
        <taxon>Rhabditida</taxon>
        <taxon>Tylenchina</taxon>
        <taxon>Panagrolaimomorpha</taxon>
        <taxon>Strongyloidoidea</taxon>
        <taxon>Alloionematidae</taxon>
        <taxon>Rhabditophanes</taxon>
    </lineage>
</organism>
<accession>A0AC35TMX6</accession>
<name>A0AC35TMX6_9BILA</name>
<dbReference type="Proteomes" id="UP000095286">
    <property type="component" value="Unplaced"/>
</dbReference>
<evidence type="ECO:0000313" key="2">
    <source>
        <dbReference type="WBParaSite" id="RSKR_0000249600.1"/>
    </source>
</evidence>